<proteinExistence type="inferred from homology"/>
<dbReference type="InterPro" id="IPR002669">
    <property type="entry name" value="UreD"/>
</dbReference>
<sequence>MAVTVPELQRTNARALTPPVPYEFRAYDNPAAGDGVQAVGRPGKLGVIDLELVRGTTGKTGMARRYVKAPMSLSRPLHVDPQDPHTAVVYLRSTGGGIAQNDRIRQRFVLQPNATALITTQAATSVHRMNSGFGSQWTSAVVADAAMLEYLPGHTTLFGGSCFLQLTEFDLHPRAALIAGEVVMMGRVASGEIHKFDACSITLRVTRERRVLLNDRMTALQEHNNANTQLFGAWPVWASLVVVPPERSNADGEGLRSVDVAALVDELHELGQRLAGNAVVGGTHTPPLAVGVSALVDNAGALVRIAGTTMEHVRRAMDALHSAARQRLCGKPSFDLRTM</sequence>
<evidence type="ECO:0000256" key="3">
    <source>
        <dbReference type="HAMAP-Rule" id="MF_01384"/>
    </source>
</evidence>
<comment type="subunit">
    <text evidence="3">UreD, UreF and UreG form a complex that acts as a GTP-hydrolysis-dependent molecular chaperone, activating the urease apoprotein by helping to assemble the nickel containing metallocenter of UreC. The UreE protein probably delivers the nickel.</text>
</comment>
<protein>
    <recommendedName>
        <fullName evidence="3">Urease accessory protein UreD</fullName>
    </recommendedName>
</protein>
<evidence type="ECO:0000256" key="2">
    <source>
        <dbReference type="ARBA" id="ARBA00023186"/>
    </source>
</evidence>
<comment type="subcellular location">
    <subcellularLocation>
        <location evidence="3">Cytoplasm</location>
    </subcellularLocation>
</comment>
<keyword evidence="3" id="KW-0996">Nickel insertion</keyword>
<reference evidence="4 5" key="1">
    <citation type="submission" date="2019-10" db="EMBL/GenBank/DDBJ databases">
        <title>Corynebacterium sp novel species isolated from the respiratory tract of Marmot.</title>
        <authorList>
            <person name="Zhang G."/>
        </authorList>
    </citation>
    <scope>NUCLEOTIDE SEQUENCE [LARGE SCALE GENOMIC DNA]</scope>
    <source>
        <strain evidence="4 5">336</strain>
    </source>
</reference>
<dbReference type="HAMAP" id="MF_01384">
    <property type="entry name" value="UreD"/>
    <property type="match status" value="1"/>
</dbReference>
<accession>A0ABQ6VEJ6</accession>
<dbReference type="PANTHER" id="PTHR33643:SF1">
    <property type="entry name" value="UREASE ACCESSORY PROTEIN D"/>
    <property type="match status" value="1"/>
</dbReference>
<keyword evidence="5" id="KW-1185">Reference proteome</keyword>
<keyword evidence="2 3" id="KW-0143">Chaperone</keyword>
<gene>
    <name evidence="3" type="primary">ureD</name>
    <name evidence="4" type="ORF">F8377_00470</name>
</gene>
<dbReference type="PANTHER" id="PTHR33643">
    <property type="entry name" value="UREASE ACCESSORY PROTEIN D"/>
    <property type="match status" value="1"/>
</dbReference>
<comment type="similarity">
    <text evidence="1 3">Belongs to the UreD family.</text>
</comment>
<dbReference type="Proteomes" id="UP000436181">
    <property type="component" value="Unassembled WGS sequence"/>
</dbReference>
<comment type="function">
    <text evidence="3">Required for maturation of urease via the functional incorporation of the urease nickel metallocenter.</text>
</comment>
<keyword evidence="3" id="KW-0963">Cytoplasm</keyword>
<comment type="caution">
    <text evidence="4">The sequence shown here is derived from an EMBL/GenBank/DDBJ whole genome shotgun (WGS) entry which is preliminary data.</text>
</comment>
<name>A0ABQ6VEJ6_9CORY</name>
<organism evidence="4 5">
    <name type="scientific">Corynebacterium zhongnanshanii</name>
    <dbReference type="NCBI Taxonomy" id="2768834"/>
    <lineage>
        <taxon>Bacteria</taxon>
        <taxon>Bacillati</taxon>
        <taxon>Actinomycetota</taxon>
        <taxon>Actinomycetes</taxon>
        <taxon>Mycobacteriales</taxon>
        <taxon>Corynebacteriaceae</taxon>
        <taxon>Corynebacterium</taxon>
    </lineage>
</organism>
<dbReference type="EMBL" id="WBZJ01000001">
    <property type="protein sequence ID" value="KAB3522695.1"/>
    <property type="molecule type" value="Genomic_DNA"/>
</dbReference>
<evidence type="ECO:0000256" key="1">
    <source>
        <dbReference type="ARBA" id="ARBA00007177"/>
    </source>
</evidence>
<evidence type="ECO:0000313" key="4">
    <source>
        <dbReference type="EMBL" id="KAB3522695.1"/>
    </source>
</evidence>
<evidence type="ECO:0000313" key="5">
    <source>
        <dbReference type="Proteomes" id="UP000436181"/>
    </source>
</evidence>
<dbReference type="RefSeq" id="WP_151843613.1">
    <property type="nucleotide sequence ID" value="NZ_WBZJ01000001.1"/>
</dbReference>
<dbReference type="Pfam" id="PF01774">
    <property type="entry name" value="UreD"/>
    <property type="match status" value="1"/>
</dbReference>